<dbReference type="InterPro" id="IPR012337">
    <property type="entry name" value="RNaseH-like_sf"/>
</dbReference>
<dbReference type="InterPro" id="IPR013520">
    <property type="entry name" value="Ribonucl_H"/>
</dbReference>
<keyword evidence="1" id="KW-0378">Hydrolase</keyword>
<dbReference type="GO" id="GO:0006260">
    <property type="term" value="P:DNA replication"/>
    <property type="evidence" value="ECO:0007669"/>
    <property type="project" value="InterPro"/>
</dbReference>
<dbReference type="SUPFAM" id="SSF82771">
    <property type="entry name" value="GIY-YIG endonuclease"/>
    <property type="match status" value="1"/>
</dbReference>
<dbReference type="NCBIfam" id="TIGR00573">
    <property type="entry name" value="dnaq"/>
    <property type="match status" value="1"/>
</dbReference>
<reference evidence="4 5" key="1">
    <citation type="submission" date="2018-06" db="EMBL/GenBank/DDBJ databases">
        <title>Genomic Encyclopedia of Type Strains, Phase IV (KMG-IV): sequencing the most valuable type-strain genomes for metagenomic binning, comparative biology and taxonomic classification.</title>
        <authorList>
            <person name="Goeker M."/>
        </authorList>
    </citation>
    <scope>NUCLEOTIDE SEQUENCE [LARGE SCALE GENOMIC DNA]</scope>
    <source>
        <strain evidence="4 5">DSM 45521</strain>
    </source>
</reference>
<dbReference type="GO" id="GO:0009380">
    <property type="term" value="C:excinuclease repair complex"/>
    <property type="evidence" value="ECO:0007669"/>
    <property type="project" value="TreeGrafter"/>
</dbReference>
<name>A0A318RH66_WILLI</name>
<evidence type="ECO:0000313" key="5">
    <source>
        <dbReference type="Proteomes" id="UP000247591"/>
    </source>
</evidence>
<feature type="compositionally biased region" description="Basic and acidic residues" evidence="2">
    <location>
        <begin position="603"/>
        <end position="612"/>
    </location>
</feature>
<dbReference type="RefSeq" id="WP_110470719.1">
    <property type="nucleotide sequence ID" value="NZ_QJSP01000010.1"/>
</dbReference>
<evidence type="ECO:0000256" key="2">
    <source>
        <dbReference type="SAM" id="MobiDB-lite"/>
    </source>
</evidence>
<dbReference type="PANTHER" id="PTHR30562:SF1">
    <property type="entry name" value="UVRABC SYSTEM PROTEIN C"/>
    <property type="match status" value="1"/>
</dbReference>
<dbReference type="PANTHER" id="PTHR30562">
    <property type="entry name" value="UVRC/OXIDOREDUCTASE"/>
    <property type="match status" value="1"/>
</dbReference>
<dbReference type="FunFam" id="3.30.420.10:FF:000045">
    <property type="entry name" value="3'-5' exonuclease DinG"/>
    <property type="match status" value="1"/>
</dbReference>
<dbReference type="InterPro" id="IPR036397">
    <property type="entry name" value="RNaseH_sf"/>
</dbReference>
<dbReference type="CDD" id="cd06127">
    <property type="entry name" value="DEDDh"/>
    <property type="match status" value="1"/>
</dbReference>
<proteinExistence type="predicted"/>
<organism evidence="4 5">
    <name type="scientific">Williamsia limnetica</name>
    <dbReference type="NCBI Taxonomy" id="882452"/>
    <lineage>
        <taxon>Bacteria</taxon>
        <taxon>Bacillati</taxon>
        <taxon>Actinomycetota</taxon>
        <taxon>Actinomycetes</taxon>
        <taxon>Mycobacteriales</taxon>
        <taxon>Nocardiaceae</taxon>
        <taxon>Williamsia</taxon>
    </lineage>
</organism>
<dbReference type="Proteomes" id="UP000247591">
    <property type="component" value="Unassembled WGS sequence"/>
</dbReference>
<sequence length="622" mass="67139">MSVVDEAGGTQLSLDDPALGHPDDASLRSITFVVVDLETTGGSSADDRITEIGAVKVCGGEVIGEFATLVDPQRGIPPHIVRLTGITEAMVYRAPTIEEVLPAFLEFAKDSVIVAHNAGFDTGFLRAAATASGHPWPFRRVLCTVKLARRVLTKDEAPTVKLSALAYLFRVQTRPTHRALDDARATVEVMHRLFERVGNLGVESFRDLLDYLPGVPRETRNKRVLAEHLPAKPGVYMFRGPSDEVLYVGTAVDLRRRVRSYFTGSENRTRVKEMVALATRVDHVECSHRLEAGVRELRLLGAYAPPYNRRSKFPHRGWWVCLTDEPFPRLKVSRNAGAVALGPFRSRGVAYDVADLIAETCGLRTCRTALKAAGKHTCEVGPDGRSLVGGCHGATATPMSAPQYSSRAEVTAALLTGQTDTPVRAALDRLMALSDAELFENAARLRDRLDQLVGQLERCQRLAALARISELVAAGPDGDGGWELAVIRHGRLASAGVAVRGVPPMPVVAALAAAAETVLPDPGPLYGAPHEEVALIYRWLTTPGVRIVCATSGLSLPLHGGARWTQWRDMVGSAHRTLRGTRDHDSAGRARSATAVPVPILSHRGEVADPHRPAPRGTSLDA</sequence>
<dbReference type="SMART" id="SM00479">
    <property type="entry name" value="EXOIII"/>
    <property type="match status" value="1"/>
</dbReference>
<evidence type="ECO:0000259" key="3">
    <source>
        <dbReference type="PROSITE" id="PS50164"/>
    </source>
</evidence>
<dbReference type="SMART" id="SM00465">
    <property type="entry name" value="GIYc"/>
    <property type="match status" value="1"/>
</dbReference>
<keyword evidence="5" id="KW-1185">Reference proteome</keyword>
<dbReference type="NCBIfam" id="NF005905">
    <property type="entry name" value="PRK07883.1-3"/>
    <property type="match status" value="1"/>
</dbReference>
<evidence type="ECO:0000256" key="1">
    <source>
        <dbReference type="ARBA" id="ARBA00022839"/>
    </source>
</evidence>
<keyword evidence="1" id="KW-0269">Exonuclease</keyword>
<dbReference type="InterPro" id="IPR000305">
    <property type="entry name" value="GIY-YIG_endonuc"/>
</dbReference>
<dbReference type="GO" id="GO:0004527">
    <property type="term" value="F:exonuclease activity"/>
    <property type="evidence" value="ECO:0007669"/>
    <property type="project" value="UniProtKB-KW"/>
</dbReference>
<dbReference type="GO" id="GO:0003677">
    <property type="term" value="F:DNA binding"/>
    <property type="evidence" value="ECO:0007669"/>
    <property type="project" value="InterPro"/>
</dbReference>
<dbReference type="SUPFAM" id="SSF53098">
    <property type="entry name" value="Ribonuclease H-like"/>
    <property type="match status" value="1"/>
</dbReference>
<gene>
    <name evidence="4" type="ORF">DFR67_11016</name>
</gene>
<dbReference type="PROSITE" id="PS50164">
    <property type="entry name" value="GIY_YIG"/>
    <property type="match status" value="1"/>
</dbReference>
<dbReference type="Pfam" id="PF01541">
    <property type="entry name" value="GIY-YIG"/>
    <property type="match status" value="1"/>
</dbReference>
<accession>A0A318RH66</accession>
<dbReference type="GO" id="GO:0006289">
    <property type="term" value="P:nucleotide-excision repair"/>
    <property type="evidence" value="ECO:0007669"/>
    <property type="project" value="InterPro"/>
</dbReference>
<dbReference type="EMBL" id="QJSP01000010">
    <property type="protein sequence ID" value="PYE15356.1"/>
    <property type="molecule type" value="Genomic_DNA"/>
</dbReference>
<dbReference type="InterPro" id="IPR050066">
    <property type="entry name" value="UvrABC_protein_C"/>
</dbReference>
<dbReference type="OrthoDB" id="9803913at2"/>
<dbReference type="InterPro" id="IPR035901">
    <property type="entry name" value="GIY-YIG_endonuc_sf"/>
</dbReference>
<protein>
    <submittedName>
        <fullName evidence="4">DNA polymerase-3 subunit epsilon</fullName>
    </submittedName>
</protein>
<keyword evidence="1" id="KW-0540">Nuclease</keyword>
<dbReference type="AlphaFoldDB" id="A0A318RH66"/>
<feature type="region of interest" description="Disordered" evidence="2">
    <location>
        <begin position="576"/>
        <end position="622"/>
    </location>
</feature>
<dbReference type="Gene3D" id="3.30.420.10">
    <property type="entry name" value="Ribonuclease H-like superfamily/Ribonuclease H"/>
    <property type="match status" value="1"/>
</dbReference>
<dbReference type="NCBIfam" id="NF005907">
    <property type="entry name" value="PRK07883.1-5"/>
    <property type="match status" value="1"/>
</dbReference>
<dbReference type="CDD" id="cd10434">
    <property type="entry name" value="GIY-YIG_UvrC_Cho"/>
    <property type="match status" value="1"/>
</dbReference>
<dbReference type="InterPro" id="IPR006054">
    <property type="entry name" value="DnaQ"/>
</dbReference>
<dbReference type="Gene3D" id="3.40.1440.10">
    <property type="entry name" value="GIY-YIG endonuclease"/>
    <property type="match status" value="1"/>
</dbReference>
<dbReference type="GO" id="GO:0003887">
    <property type="term" value="F:DNA-directed DNA polymerase activity"/>
    <property type="evidence" value="ECO:0007669"/>
    <property type="project" value="InterPro"/>
</dbReference>
<dbReference type="InterPro" id="IPR047296">
    <property type="entry name" value="GIY-YIG_UvrC_Cho"/>
</dbReference>
<feature type="domain" description="GIY-YIG" evidence="3">
    <location>
        <begin position="231"/>
        <end position="309"/>
    </location>
</feature>
<dbReference type="Pfam" id="PF00929">
    <property type="entry name" value="RNase_T"/>
    <property type="match status" value="1"/>
</dbReference>
<evidence type="ECO:0000313" key="4">
    <source>
        <dbReference type="EMBL" id="PYE15356.1"/>
    </source>
</evidence>
<comment type="caution">
    <text evidence="4">The sequence shown here is derived from an EMBL/GenBank/DDBJ whole genome shotgun (WGS) entry which is preliminary data.</text>
</comment>